<evidence type="ECO:0000259" key="2">
    <source>
        <dbReference type="Pfam" id="PF04037"/>
    </source>
</evidence>
<sequence>MFENATKEDLITVLHELGETVDSDLGILEIEARQKTENEIRIREARHKEEKEARLRAEEEAKPKAEDKTRLKAEEETRLKAEEESRLNAKVEVRLKAEVEVRLKAEEKTKAVEERRKMEEAKRMNEKIALEEEEMSLKKERWLAEQQMQRVQEEHKMRMKAEQKRFQEDVKEWTSKINCKMKSRKSQKKTWRYLKQSRRFLCLKENKPRYLDEIEEEKPKLPERKLKKLSRMTVAELQRKVNLKASSNIILIPQHWSFKRKYSQDKGGIEKLAWKLLDFTKRIGIIKVWQSLRERKDQKTMKVNMKKGVIRKLRKSEVEFQKRQK</sequence>
<accession>A0A8X6YS05</accession>
<dbReference type="Pfam" id="PF04037">
    <property type="entry name" value="DUF382"/>
    <property type="match status" value="1"/>
</dbReference>
<evidence type="ECO:0000313" key="3">
    <source>
        <dbReference type="EMBL" id="GFY75913.1"/>
    </source>
</evidence>
<protein>
    <submittedName>
        <fullName evidence="3">Putative splicing factor 3b subunit 2</fullName>
    </submittedName>
</protein>
<organism evidence="3 4">
    <name type="scientific">Trichonephila inaurata madagascariensis</name>
    <dbReference type="NCBI Taxonomy" id="2747483"/>
    <lineage>
        <taxon>Eukaryota</taxon>
        <taxon>Metazoa</taxon>
        <taxon>Ecdysozoa</taxon>
        <taxon>Arthropoda</taxon>
        <taxon>Chelicerata</taxon>
        <taxon>Arachnida</taxon>
        <taxon>Araneae</taxon>
        <taxon>Araneomorphae</taxon>
        <taxon>Entelegynae</taxon>
        <taxon>Araneoidea</taxon>
        <taxon>Nephilidae</taxon>
        <taxon>Trichonephila</taxon>
        <taxon>Trichonephila inaurata</taxon>
    </lineage>
</organism>
<gene>
    <name evidence="3" type="ORF">TNIN_471121</name>
</gene>
<proteinExistence type="predicted"/>
<feature type="domain" description="DUF382" evidence="2">
    <location>
        <begin position="240"/>
        <end position="322"/>
    </location>
</feature>
<name>A0A8X6YS05_9ARAC</name>
<dbReference type="EMBL" id="BMAV01021684">
    <property type="protein sequence ID" value="GFY75913.1"/>
    <property type="molecule type" value="Genomic_DNA"/>
</dbReference>
<evidence type="ECO:0000256" key="1">
    <source>
        <dbReference type="SAM" id="MobiDB-lite"/>
    </source>
</evidence>
<dbReference type="Proteomes" id="UP000886998">
    <property type="component" value="Unassembled WGS sequence"/>
</dbReference>
<dbReference type="AlphaFoldDB" id="A0A8X6YS05"/>
<dbReference type="GO" id="GO:0005689">
    <property type="term" value="C:U12-type spliceosomal complex"/>
    <property type="evidence" value="ECO:0007669"/>
    <property type="project" value="TreeGrafter"/>
</dbReference>
<reference evidence="3" key="1">
    <citation type="submission" date="2020-08" db="EMBL/GenBank/DDBJ databases">
        <title>Multicomponent nature underlies the extraordinary mechanical properties of spider dragline silk.</title>
        <authorList>
            <person name="Kono N."/>
            <person name="Nakamura H."/>
            <person name="Mori M."/>
            <person name="Yoshida Y."/>
            <person name="Ohtoshi R."/>
            <person name="Malay A.D."/>
            <person name="Moran D.A.P."/>
            <person name="Tomita M."/>
            <person name="Numata K."/>
            <person name="Arakawa K."/>
        </authorList>
    </citation>
    <scope>NUCLEOTIDE SEQUENCE</scope>
</reference>
<dbReference type="InterPro" id="IPR007180">
    <property type="entry name" value="DUF382"/>
</dbReference>
<evidence type="ECO:0000313" key="4">
    <source>
        <dbReference type="Proteomes" id="UP000886998"/>
    </source>
</evidence>
<keyword evidence="4" id="KW-1185">Reference proteome</keyword>
<dbReference type="PANTHER" id="PTHR12785:SF6">
    <property type="entry name" value="SPLICING FACTOR 3B SUBUNIT 2"/>
    <property type="match status" value="1"/>
</dbReference>
<feature type="region of interest" description="Disordered" evidence="1">
    <location>
        <begin position="44"/>
        <end position="85"/>
    </location>
</feature>
<dbReference type="InterPro" id="IPR052584">
    <property type="entry name" value="U2_snRNP_Complex_Component"/>
</dbReference>
<dbReference type="OrthoDB" id="10260794at2759"/>
<comment type="caution">
    <text evidence="3">The sequence shown here is derived from an EMBL/GenBank/DDBJ whole genome shotgun (WGS) entry which is preliminary data.</text>
</comment>
<dbReference type="PANTHER" id="PTHR12785">
    <property type="entry name" value="SPLICING FACTOR 3B"/>
    <property type="match status" value="1"/>
</dbReference>